<gene>
    <name evidence="1" type="ORF">E6C27_scaffold61G002460</name>
</gene>
<sequence>MATLASPPTIFWGLGREGATIMEEMRVLEKQKTEELCAQEHKTMGYVKVEIVQLEERMGDEFEIKDSGSLKYFLGMEVARSRKGIFVSQRKYTLDLLTKTGMAGYRPADTPIELNAKLGNFVDKVPVVYAGSYKEHRKAVN</sequence>
<dbReference type="AlphaFoldDB" id="A0A5A7TZM7"/>
<comment type="caution">
    <text evidence="1">The sequence shown here is derived from an EMBL/GenBank/DDBJ whole genome shotgun (WGS) entry which is preliminary data.</text>
</comment>
<accession>A0A5A7TZM7</accession>
<dbReference type="OrthoDB" id="128382at2759"/>
<organism evidence="1 2">
    <name type="scientific">Cucumis melo var. makuwa</name>
    <name type="common">Oriental melon</name>
    <dbReference type="NCBI Taxonomy" id="1194695"/>
    <lineage>
        <taxon>Eukaryota</taxon>
        <taxon>Viridiplantae</taxon>
        <taxon>Streptophyta</taxon>
        <taxon>Embryophyta</taxon>
        <taxon>Tracheophyta</taxon>
        <taxon>Spermatophyta</taxon>
        <taxon>Magnoliopsida</taxon>
        <taxon>eudicotyledons</taxon>
        <taxon>Gunneridae</taxon>
        <taxon>Pentapetalae</taxon>
        <taxon>rosids</taxon>
        <taxon>fabids</taxon>
        <taxon>Cucurbitales</taxon>
        <taxon>Cucurbitaceae</taxon>
        <taxon>Benincaseae</taxon>
        <taxon>Cucumis</taxon>
    </lineage>
</organism>
<dbReference type="Proteomes" id="UP000321393">
    <property type="component" value="Unassembled WGS sequence"/>
</dbReference>
<dbReference type="EMBL" id="SSTE01012822">
    <property type="protein sequence ID" value="KAA0048600.1"/>
    <property type="molecule type" value="Genomic_DNA"/>
</dbReference>
<proteinExistence type="predicted"/>
<reference evidence="1 2" key="1">
    <citation type="submission" date="2019-08" db="EMBL/GenBank/DDBJ databases">
        <title>Draft genome sequences of two oriental melons (Cucumis melo L. var makuwa).</title>
        <authorList>
            <person name="Kwon S.-Y."/>
        </authorList>
    </citation>
    <scope>NUCLEOTIDE SEQUENCE [LARGE SCALE GENOMIC DNA]</scope>
    <source>
        <strain evidence="2">cv. SW 3</strain>
        <tissue evidence="1">Leaf</tissue>
    </source>
</reference>
<protein>
    <submittedName>
        <fullName evidence="1">Mitochondrial protein</fullName>
    </submittedName>
</protein>
<name>A0A5A7TZM7_CUCMM</name>
<evidence type="ECO:0000313" key="1">
    <source>
        <dbReference type="EMBL" id="KAA0048600.1"/>
    </source>
</evidence>
<evidence type="ECO:0000313" key="2">
    <source>
        <dbReference type="Proteomes" id="UP000321393"/>
    </source>
</evidence>